<evidence type="ECO:0000313" key="1">
    <source>
        <dbReference type="EMBL" id="DAF97815.1"/>
    </source>
</evidence>
<reference evidence="1" key="1">
    <citation type="journal article" date="2021" name="Proc. Natl. Acad. Sci. U.S.A.">
        <title>A Catalog of Tens of Thousands of Viruses from Human Metagenomes Reveals Hidden Associations with Chronic Diseases.</title>
        <authorList>
            <person name="Tisza M.J."/>
            <person name="Buck C.B."/>
        </authorList>
    </citation>
    <scope>NUCLEOTIDE SEQUENCE</scope>
    <source>
        <strain evidence="1">CtYA416</strain>
    </source>
</reference>
<organism evidence="1">
    <name type="scientific">Myoviridae sp. ctYA416</name>
    <dbReference type="NCBI Taxonomy" id="2825125"/>
    <lineage>
        <taxon>Viruses</taxon>
        <taxon>Duplodnaviria</taxon>
        <taxon>Heunggongvirae</taxon>
        <taxon>Uroviricota</taxon>
        <taxon>Caudoviricetes</taxon>
    </lineage>
</organism>
<protein>
    <submittedName>
        <fullName evidence="1">Uncharacterized protein</fullName>
    </submittedName>
</protein>
<proteinExistence type="predicted"/>
<dbReference type="EMBL" id="BK016136">
    <property type="protein sequence ID" value="DAF97815.1"/>
    <property type="molecule type" value="Genomic_DNA"/>
</dbReference>
<accession>A0A8S5UTL0</accession>
<sequence length="164" mass="19206">MKKYGQLYNGKIIYIFETDLDIDELYQYFDPSTIWFDVTDLEGVDIGWIQSFNKFGQMVIVPPIDRTNDTPNQSFRYKFRTGKVYMYMALDDLAQSNKYIDFNDCISYIADETNPQGMADAKKVMKLRNTLEGWLASECSMKETVEEVKALDFEAKIKELNFAW</sequence>
<name>A0A8S5UTL0_9CAUD</name>